<evidence type="ECO:0008006" key="3">
    <source>
        <dbReference type="Google" id="ProtNLM"/>
    </source>
</evidence>
<proteinExistence type="predicted"/>
<keyword evidence="2" id="KW-1185">Reference proteome</keyword>
<reference evidence="1" key="2">
    <citation type="submission" date="2022-09" db="EMBL/GenBank/DDBJ databases">
        <title>Biosynthetic gene clusters of Dactylosporangioum fulvum.</title>
        <authorList>
            <person name="Caradec T."/>
        </authorList>
    </citation>
    <scope>NUCLEOTIDE SEQUENCE</scope>
    <source>
        <strain evidence="1">NRRL B-16292</strain>
    </source>
</reference>
<sequence>MTAEPIAEVIADIRAGRVNHPAAFDEMGLRSSLKLLEQAQVPQPVVDCTAIYDGYMKAGKGVALYDDYPSIVPPWENAFLCYVNQFGNVNALQVLRVDWDGSAPSWDNWMTDNDVEWARVRWIAETSIWIGGRSGDGRYLPTSGPCHLLRHAIHEDGSIADINWVALMHKRGVFGEAHAIGDPNTEVWDTATVMVGAALNFLNASNVDIAEPSRPRPQRRRLARTGVTVQTIVVRPPGKHRAKSGAARPIDASETALSPVRGHWSHYGERYNRGKLFGKYEGKFWISGHVRGQGDAGPRDYVLKPGAAA</sequence>
<accession>A0ABY5W9B1</accession>
<reference evidence="1" key="1">
    <citation type="submission" date="2021-04" db="EMBL/GenBank/DDBJ databases">
        <authorList>
            <person name="Hartkoorn R.C."/>
            <person name="Beaudoing E."/>
            <person name="Hot D."/>
        </authorList>
    </citation>
    <scope>NUCLEOTIDE SEQUENCE</scope>
    <source>
        <strain evidence="1">NRRL B-16292</strain>
    </source>
</reference>
<protein>
    <recommendedName>
        <fullName evidence="3">Lysin A</fullName>
    </recommendedName>
</protein>
<organism evidence="1 2">
    <name type="scientific">Dactylosporangium fulvum</name>
    <dbReference type="NCBI Taxonomy" id="53359"/>
    <lineage>
        <taxon>Bacteria</taxon>
        <taxon>Bacillati</taxon>
        <taxon>Actinomycetota</taxon>
        <taxon>Actinomycetes</taxon>
        <taxon>Micromonosporales</taxon>
        <taxon>Micromonosporaceae</taxon>
        <taxon>Dactylosporangium</taxon>
    </lineage>
</organism>
<dbReference type="Proteomes" id="UP001059617">
    <property type="component" value="Chromosome"/>
</dbReference>
<evidence type="ECO:0000313" key="2">
    <source>
        <dbReference type="Proteomes" id="UP001059617"/>
    </source>
</evidence>
<dbReference type="EMBL" id="CP073720">
    <property type="protein sequence ID" value="UWP85804.1"/>
    <property type="molecule type" value="Genomic_DNA"/>
</dbReference>
<evidence type="ECO:0000313" key="1">
    <source>
        <dbReference type="EMBL" id="UWP85804.1"/>
    </source>
</evidence>
<name>A0ABY5W9B1_9ACTN</name>
<gene>
    <name evidence="1" type="ORF">Dfulv_16790</name>
</gene>
<dbReference type="RefSeq" id="WP_259864082.1">
    <property type="nucleotide sequence ID" value="NZ_BAAAST010000073.1"/>
</dbReference>